<dbReference type="GO" id="GO:0005634">
    <property type="term" value="C:nucleus"/>
    <property type="evidence" value="ECO:0007669"/>
    <property type="project" value="TreeGrafter"/>
</dbReference>
<evidence type="ECO:0000259" key="2">
    <source>
        <dbReference type="Pfam" id="PF17286"/>
    </source>
</evidence>
<sequence length="155" mass="17895">MGRRAHVPHLPPRHVARFKYPRISLCSQNPRKHSCKTRYSIGQLSSFPGHKILITRRAWKLEHLWEDVVLDAQGLPLNDTHSTRLTRLTFHIPHASVLHWLAGSFEARLYDEVGLSTHPERKDSLLANMLRWFPIKAAIRAILPKSSLNCLEQVM</sequence>
<evidence type="ECO:0000313" key="3">
    <source>
        <dbReference type="EMBL" id="KDQ14320.1"/>
    </source>
</evidence>
<dbReference type="Pfam" id="PF17286">
    <property type="entry name" value="PRMT5_C"/>
    <property type="match status" value="1"/>
</dbReference>
<dbReference type="STRING" id="930990.A0A067MI14"/>
<dbReference type="InterPro" id="IPR035248">
    <property type="entry name" value="PRMT5_C"/>
</dbReference>
<dbReference type="OrthoDB" id="1368803at2759"/>
<dbReference type="InParanoid" id="A0A067MI14"/>
<dbReference type="Proteomes" id="UP000027195">
    <property type="component" value="Unassembled WGS sequence"/>
</dbReference>
<dbReference type="EMBL" id="KL198038">
    <property type="protein sequence ID" value="KDQ14320.1"/>
    <property type="molecule type" value="Genomic_DNA"/>
</dbReference>
<evidence type="ECO:0000256" key="1">
    <source>
        <dbReference type="ARBA" id="ARBA00022691"/>
    </source>
</evidence>
<evidence type="ECO:0000313" key="4">
    <source>
        <dbReference type="Proteomes" id="UP000027195"/>
    </source>
</evidence>
<dbReference type="AlphaFoldDB" id="A0A067MI14"/>
<accession>A0A067MI14</accession>
<dbReference type="InterPro" id="IPR025799">
    <property type="entry name" value="Arg_MeTrfase"/>
</dbReference>
<feature type="domain" description="PRMT5 oligomerisation" evidence="2">
    <location>
        <begin position="56"/>
        <end position="142"/>
    </location>
</feature>
<reference evidence="4" key="1">
    <citation type="journal article" date="2014" name="Proc. Natl. Acad. Sci. U.S.A.">
        <title>Extensive sampling of basidiomycete genomes demonstrates inadequacy of the white-rot/brown-rot paradigm for wood decay fungi.</title>
        <authorList>
            <person name="Riley R."/>
            <person name="Salamov A.A."/>
            <person name="Brown D.W."/>
            <person name="Nagy L.G."/>
            <person name="Floudas D."/>
            <person name="Held B.W."/>
            <person name="Levasseur A."/>
            <person name="Lombard V."/>
            <person name="Morin E."/>
            <person name="Otillar R."/>
            <person name="Lindquist E.A."/>
            <person name="Sun H."/>
            <person name="LaButti K.M."/>
            <person name="Schmutz J."/>
            <person name="Jabbour D."/>
            <person name="Luo H."/>
            <person name="Baker S.E."/>
            <person name="Pisabarro A.G."/>
            <person name="Walton J.D."/>
            <person name="Blanchette R.A."/>
            <person name="Henrissat B."/>
            <person name="Martin F."/>
            <person name="Cullen D."/>
            <person name="Hibbett D.S."/>
            <person name="Grigoriev I.V."/>
        </authorList>
    </citation>
    <scope>NUCLEOTIDE SEQUENCE [LARGE SCALE GENOMIC DNA]</scope>
    <source>
        <strain evidence="4">FD-172 SS1</strain>
    </source>
</reference>
<dbReference type="GO" id="GO:0005829">
    <property type="term" value="C:cytosol"/>
    <property type="evidence" value="ECO:0007669"/>
    <property type="project" value="TreeGrafter"/>
</dbReference>
<keyword evidence="4" id="KW-1185">Reference proteome</keyword>
<dbReference type="PANTHER" id="PTHR10738">
    <property type="entry name" value="PROTEIN ARGININE N-METHYLTRANSFERASE 5"/>
    <property type="match status" value="1"/>
</dbReference>
<name>A0A067MI14_BOTB1</name>
<dbReference type="PANTHER" id="PTHR10738:SF0">
    <property type="entry name" value="PROTEIN ARGININE N-METHYLTRANSFERASE 5"/>
    <property type="match status" value="1"/>
</dbReference>
<proteinExistence type="predicted"/>
<keyword evidence="1" id="KW-0949">S-adenosyl-L-methionine</keyword>
<organism evidence="3 4">
    <name type="scientific">Botryobasidium botryosum (strain FD-172 SS1)</name>
    <dbReference type="NCBI Taxonomy" id="930990"/>
    <lineage>
        <taxon>Eukaryota</taxon>
        <taxon>Fungi</taxon>
        <taxon>Dikarya</taxon>
        <taxon>Basidiomycota</taxon>
        <taxon>Agaricomycotina</taxon>
        <taxon>Agaricomycetes</taxon>
        <taxon>Cantharellales</taxon>
        <taxon>Botryobasidiaceae</taxon>
        <taxon>Botryobasidium</taxon>
    </lineage>
</organism>
<protein>
    <recommendedName>
        <fullName evidence="2">PRMT5 oligomerisation domain-containing protein</fullName>
    </recommendedName>
</protein>
<dbReference type="HOGENOM" id="CLU_1695193_0_0_1"/>
<dbReference type="GO" id="GO:0016274">
    <property type="term" value="F:protein-arginine N-methyltransferase activity"/>
    <property type="evidence" value="ECO:0007669"/>
    <property type="project" value="InterPro"/>
</dbReference>
<gene>
    <name evidence="3" type="ORF">BOTBODRAFT_32785</name>
</gene>
<dbReference type="GO" id="GO:0006355">
    <property type="term" value="P:regulation of DNA-templated transcription"/>
    <property type="evidence" value="ECO:0007669"/>
    <property type="project" value="TreeGrafter"/>
</dbReference>
<dbReference type="Gene3D" id="2.70.160.11">
    <property type="entry name" value="Hnrnp arginine n-methyltransferase1"/>
    <property type="match status" value="1"/>
</dbReference>